<reference evidence="1" key="1">
    <citation type="submission" date="2016-05" db="EMBL/GenBank/DDBJ databases">
        <authorList>
            <person name="Lavstsen T."/>
            <person name="Jespersen J.S."/>
        </authorList>
    </citation>
    <scope>NUCLEOTIDE SEQUENCE</scope>
    <source>
        <tissue evidence="1">Brain</tissue>
    </source>
</reference>
<gene>
    <name evidence="1" type="primary">Nfu_g_1_020692</name>
</gene>
<dbReference type="EMBL" id="HAEE01009035">
    <property type="protein sequence ID" value="SBR29085.1"/>
    <property type="molecule type" value="Transcribed_RNA"/>
</dbReference>
<reference evidence="1" key="2">
    <citation type="submission" date="2016-06" db="EMBL/GenBank/DDBJ databases">
        <title>The genome of a short-lived fish provides insights into sex chromosome evolution and the genetic control of aging.</title>
        <authorList>
            <person name="Reichwald K."/>
            <person name="Felder M."/>
            <person name="Petzold A."/>
            <person name="Koch P."/>
            <person name="Groth M."/>
            <person name="Platzer M."/>
        </authorList>
    </citation>
    <scope>NUCLEOTIDE SEQUENCE</scope>
    <source>
        <tissue evidence="1">Brain</tissue>
    </source>
</reference>
<sequence>MDTCQSRKRNKQKHGSIRPECTRDVSFFGETFGWEWFLTESEKVSLWFHQCANSSSRLQLEKNPEEVHRIQEMINRKCFLKANIEVVVNFILSGECDLSFHQGVDSMFRVKYVKYAFREELSKSEAMFSFLFVFNKTEIKL</sequence>
<name>A0A1A8K9H6_NOTKU</name>
<protein>
    <submittedName>
        <fullName evidence="1">Uncharacterized protein</fullName>
    </submittedName>
</protein>
<proteinExistence type="predicted"/>
<dbReference type="EMBL" id="HAED01009929">
    <property type="protein sequence ID" value="SBQ96141.1"/>
    <property type="molecule type" value="Transcribed_RNA"/>
</dbReference>
<organism evidence="1">
    <name type="scientific">Nothobranchius kuhntae</name>
    <name type="common">Beira killifish</name>
    <dbReference type="NCBI Taxonomy" id="321403"/>
    <lineage>
        <taxon>Eukaryota</taxon>
        <taxon>Metazoa</taxon>
        <taxon>Chordata</taxon>
        <taxon>Craniata</taxon>
        <taxon>Vertebrata</taxon>
        <taxon>Euteleostomi</taxon>
        <taxon>Actinopterygii</taxon>
        <taxon>Neopterygii</taxon>
        <taxon>Teleostei</taxon>
        <taxon>Neoteleostei</taxon>
        <taxon>Acanthomorphata</taxon>
        <taxon>Ovalentaria</taxon>
        <taxon>Atherinomorphae</taxon>
        <taxon>Cyprinodontiformes</taxon>
        <taxon>Nothobranchiidae</taxon>
        <taxon>Nothobranchius</taxon>
    </lineage>
</organism>
<accession>A0A1A8K9H6</accession>
<dbReference type="AlphaFoldDB" id="A0A1A8K9H6"/>
<evidence type="ECO:0000313" key="1">
    <source>
        <dbReference type="EMBL" id="SBR29085.1"/>
    </source>
</evidence>